<feature type="transmembrane region" description="Helical" evidence="5">
    <location>
        <begin position="94"/>
        <end position="117"/>
    </location>
</feature>
<dbReference type="STRING" id="35755.UL82_09735"/>
<protein>
    <submittedName>
        <fullName evidence="6">ABC-type cobalt transport system, permease component CbiQ</fullName>
    </submittedName>
</protein>
<evidence type="ECO:0000256" key="3">
    <source>
        <dbReference type="ARBA" id="ARBA00022989"/>
    </source>
</evidence>
<evidence type="ECO:0000256" key="4">
    <source>
        <dbReference type="ARBA" id="ARBA00023136"/>
    </source>
</evidence>
<keyword evidence="4 5" id="KW-0472">Membrane</keyword>
<keyword evidence="2 5" id="KW-0812">Transmembrane</keyword>
<dbReference type="EMBL" id="CP011312">
    <property type="protein sequence ID" value="AKE42084.1"/>
    <property type="molecule type" value="Genomic_DNA"/>
</dbReference>
<evidence type="ECO:0000256" key="1">
    <source>
        <dbReference type="ARBA" id="ARBA00004141"/>
    </source>
</evidence>
<comment type="subcellular location">
    <subcellularLocation>
        <location evidence="1">Membrane</location>
        <topology evidence="1">Multi-pass membrane protein</topology>
    </subcellularLocation>
</comment>
<sequence>MVSLGHPPDGVGSASANQRHIADPRTLTLMFIVVNVLLTSNGSSEFALAINALISIGLVLLTSPKIWLSWAVFILFWLSCLYLLPLVWESSVSAFLVFIAFWMFRFSGIFGIAVVAFQAADISRIGAALTQMRAPTFVYVPIMVVVRFFPMALQEFTAIVEAMKLRNLIPRTSTLLFHPLRTAEYLIIPFLASAARIADNLSAAVIMKGLGAQKQRSTTWPTHFGLGDALIIFILIVLLSWRIWEAV</sequence>
<proteinExistence type="predicted"/>
<dbReference type="KEGG" id="cku:UL82_09735"/>
<dbReference type="AlphaFoldDB" id="A0A0F6TEF3"/>
<reference evidence="6 7" key="1">
    <citation type="journal article" date="2015" name="Genome Announc.">
        <title>Complete Genome Sequence of Corynebacterium kutscheri DSM 20755, a Corynebacterial Type Strain with Remarkably Low G+C Content of Chromosomal DNA.</title>
        <authorList>
            <person name="Ruckert C."/>
            <person name="Albersmeier A."/>
            <person name="Winkler A."/>
            <person name="Tauch A."/>
        </authorList>
    </citation>
    <scope>NUCLEOTIDE SEQUENCE [LARGE SCALE GENOMIC DNA]</scope>
    <source>
        <strain evidence="6 7">DSM 20755</strain>
    </source>
</reference>
<keyword evidence="7" id="KW-1185">Reference proteome</keyword>
<evidence type="ECO:0000313" key="7">
    <source>
        <dbReference type="Proteomes" id="UP000033457"/>
    </source>
</evidence>
<evidence type="ECO:0000256" key="2">
    <source>
        <dbReference type="ARBA" id="ARBA00022692"/>
    </source>
</evidence>
<dbReference type="GO" id="GO:0005886">
    <property type="term" value="C:plasma membrane"/>
    <property type="evidence" value="ECO:0007669"/>
    <property type="project" value="UniProtKB-ARBA"/>
</dbReference>
<dbReference type="CDD" id="cd16914">
    <property type="entry name" value="EcfT"/>
    <property type="match status" value="1"/>
</dbReference>
<feature type="transmembrane region" description="Helical" evidence="5">
    <location>
        <begin position="226"/>
        <end position="244"/>
    </location>
</feature>
<dbReference type="InterPro" id="IPR003339">
    <property type="entry name" value="ABC/ECF_trnsptr_transmembrane"/>
</dbReference>
<dbReference type="Proteomes" id="UP000033457">
    <property type="component" value="Chromosome"/>
</dbReference>
<feature type="transmembrane region" description="Helical" evidence="5">
    <location>
        <begin position="70"/>
        <end position="88"/>
    </location>
</feature>
<organism evidence="6 7">
    <name type="scientific">Corynebacterium kutscheri</name>
    <dbReference type="NCBI Taxonomy" id="35755"/>
    <lineage>
        <taxon>Bacteria</taxon>
        <taxon>Bacillati</taxon>
        <taxon>Actinomycetota</taxon>
        <taxon>Actinomycetes</taxon>
        <taxon>Mycobacteriales</taxon>
        <taxon>Corynebacteriaceae</taxon>
        <taxon>Corynebacterium</taxon>
    </lineage>
</organism>
<evidence type="ECO:0000313" key="6">
    <source>
        <dbReference type="EMBL" id="AKE42084.1"/>
    </source>
</evidence>
<gene>
    <name evidence="6" type="ORF">UL82_09735</name>
</gene>
<feature type="transmembrane region" description="Helical" evidence="5">
    <location>
        <begin position="137"/>
        <end position="160"/>
    </location>
</feature>
<evidence type="ECO:0000256" key="5">
    <source>
        <dbReference type="SAM" id="Phobius"/>
    </source>
</evidence>
<dbReference type="HOGENOM" id="CLU_076847_0_1_11"/>
<keyword evidence="3 5" id="KW-1133">Transmembrane helix</keyword>
<dbReference type="OrthoDB" id="3253385at2"/>
<name>A0A0F6TEF3_9CORY</name>
<accession>A0A0F6TEF3</accession>